<keyword evidence="6" id="KW-1185">Reference proteome</keyword>
<dbReference type="InterPro" id="IPR029052">
    <property type="entry name" value="Metallo-depent_PP-like"/>
</dbReference>
<evidence type="ECO:0000313" key="5">
    <source>
        <dbReference type="EMBL" id="GGJ97120.1"/>
    </source>
</evidence>
<dbReference type="EMBL" id="BMQB01000006">
    <property type="protein sequence ID" value="GGJ97120.1"/>
    <property type="molecule type" value="Genomic_DNA"/>
</dbReference>
<sequence>MDADESFPPAPGPQPGRSAGVPAPPRAPTAGPDRHPAPAPPGGEHAAADRRAGVDHRAADGFAAGEGTVPLGRVPGPHAGGPRAIGVARTGAAHRIPTGEWPHTTPRGRHEHASARRFGRIAAIGGVALLAFVLVAVATVAADRAPHGVPRWLTTDAADQQPTTGGRGGSTAQLPEAGTVTLAATGDVILGSAPDRLPARDGAGFFADVRAALAADLTMGNLEQPLTEDTGVGKCRPPATASGGSDITVLSRVTPPPVECFQFRAPPGYAAHLRAGGFHLLNQANNHANDFGGAGIRNTRRALDRQGLRYTGAADEVTVVQAGRVRVGVVGFSVYAWSNNLLRLDEAAAVVRRAVAAADVVVVQAHMGAEGADKTAVRPGEERFAGENRGDPVAFSRAVIDAGADLVVGHGPHVLRGMEFYRGRLIAYSLGNFAAGGAVLRESGRSGLGGVLRVALRRDGTWSAGEFVSTAMADGRPTVDRAARSADLVRTLSTRDFPRTGARFDVAGRIVPPLRR</sequence>
<dbReference type="Proteomes" id="UP000649739">
    <property type="component" value="Unassembled WGS sequence"/>
</dbReference>
<evidence type="ECO:0000259" key="4">
    <source>
        <dbReference type="SMART" id="SM00854"/>
    </source>
</evidence>
<comment type="similarity">
    <text evidence="1">Belongs to the CapA family.</text>
</comment>
<dbReference type="PANTHER" id="PTHR33393">
    <property type="entry name" value="POLYGLUTAMINE SYNTHESIS ACCESSORY PROTEIN RV0574C-RELATED"/>
    <property type="match status" value="1"/>
</dbReference>
<keyword evidence="3" id="KW-0472">Membrane</keyword>
<keyword evidence="3" id="KW-0812">Transmembrane</keyword>
<proteinExistence type="inferred from homology"/>
<dbReference type="InterPro" id="IPR019079">
    <property type="entry name" value="Capsule_synth_CapA"/>
</dbReference>
<dbReference type="SMART" id="SM00854">
    <property type="entry name" value="PGA_cap"/>
    <property type="match status" value="1"/>
</dbReference>
<dbReference type="AlphaFoldDB" id="A0A8J3FDQ5"/>
<name>A0A8J3FDQ5_9ACTN</name>
<organism evidence="5 6">
    <name type="scientific">Pilimelia anulata</name>
    <dbReference type="NCBI Taxonomy" id="53371"/>
    <lineage>
        <taxon>Bacteria</taxon>
        <taxon>Bacillati</taxon>
        <taxon>Actinomycetota</taxon>
        <taxon>Actinomycetes</taxon>
        <taxon>Micromonosporales</taxon>
        <taxon>Micromonosporaceae</taxon>
        <taxon>Pilimelia</taxon>
    </lineage>
</organism>
<dbReference type="SUPFAM" id="SSF56300">
    <property type="entry name" value="Metallo-dependent phosphatases"/>
    <property type="match status" value="1"/>
</dbReference>
<dbReference type="PANTHER" id="PTHR33393:SF13">
    <property type="entry name" value="PGA BIOSYNTHESIS PROTEIN CAPA"/>
    <property type="match status" value="1"/>
</dbReference>
<feature type="domain" description="Capsule synthesis protein CapA" evidence="4">
    <location>
        <begin position="181"/>
        <end position="437"/>
    </location>
</feature>
<keyword evidence="3" id="KW-1133">Transmembrane helix</keyword>
<feature type="region of interest" description="Disordered" evidence="2">
    <location>
        <begin position="1"/>
        <end position="85"/>
    </location>
</feature>
<dbReference type="InterPro" id="IPR052169">
    <property type="entry name" value="CW_Biosynth-Accessory"/>
</dbReference>
<reference evidence="5" key="2">
    <citation type="submission" date="2020-09" db="EMBL/GenBank/DDBJ databases">
        <authorList>
            <person name="Sun Q."/>
            <person name="Ohkuma M."/>
        </authorList>
    </citation>
    <scope>NUCLEOTIDE SEQUENCE</scope>
    <source>
        <strain evidence="5">JCM 3090</strain>
    </source>
</reference>
<evidence type="ECO:0000313" key="6">
    <source>
        <dbReference type="Proteomes" id="UP000649739"/>
    </source>
</evidence>
<dbReference type="CDD" id="cd07381">
    <property type="entry name" value="MPP_CapA"/>
    <property type="match status" value="1"/>
</dbReference>
<reference evidence="5" key="1">
    <citation type="journal article" date="2014" name="Int. J. Syst. Evol. Microbiol.">
        <title>Complete genome sequence of Corynebacterium casei LMG S-19264T (=DSM 44701T), isolated from a smear-ripened cheese.</title>
        <authorList>
            <consortium name="US DOE Joint Genome Institute (JGI-PGF)"/>
            <person name="Walter F."/>
            <person name="Albersmeier A."/>
            <person name="Kalinowski J."/>
            <person name="Ruckert C."/>
        </authorList>
    </citation>
    <scope>NUCLEOTIDE SEQUENCE</scope>
    <source>
        <strain evidence="5">JCM 3090</strain>
    </source>
</reference>
<evidence type="ECO:0000256" key="3">
    <source>
        <dbReference type="SAM" id="Phobius"/>
    </source>
</evidence>
<comment type="caution">
    <text evidence="5">The sequence shown here is derived from an EMBL/GenBank/DDBJ whole genome shotgun (WGS) entry which is preliminary data.</text>
</comment>
<dbReference type="Gene3D" id="3.60.21.10">
    <property type="match status" value="1"/>
</dbReference>
<dbReference type="Pfam" id="PF09587">
    <property type="entry name" value="PGA_cap"/>
    <property type="match status" value="1"/>
</dbReference>
<protein>
    <recommendedName>
        <fullName evidence="4">Capsule synthesis protein CapA domain-containing protein</fullName>
    </recommendedName>
</protein>
<gene>
    <name evidence="5" type="ORF">GCM10010123_28900</name>
</gene>
<evidence type="ECO:0000256" key="2">
    <source>
        <dbReference type="SAM" id="MobiDB-lite"/>
    </source>
</evidence>
<feature type="region of interest" description="Disordered" evidence="2">
    <location>
        <begin position="228"/>
        <end position="248"/>
    </location>
</feature>
<evidence type="ECO:0000256" key="1">
    <source>
        <dbReference type="ARBA" id="ARBA00005662"/>
    </source>
</evidence>
<accession>A0A8J3FDQ5</accession>
<feature type="transmembrane region" description="Helical" evidence="3">
    <location>
        <begin position="121"/>
        <end position="142"/>
    </location>
</feature>
<feature type="compositionally biased region" description="Basic and acidic residues" evidence="2">
    <location>
        <begin position="46"/>
        <end position="59"/>
    </location>
</feature>
<feature type="region of interest" description="Disordered" evidence="2">
    <location>
        <begin position="153"/>
        <end position="175"/>
    </location>
</feature>